<keyword evidence="5 7" id="KW-1133">Transmembrane helix</keyword>
<evidence type="ECO:0000256" key="3">
    <source>
        <dbReference type="ARBA" id="ARBA00022475"/>
    </source>
</evidence>
<feature type="transmembrane region" description="Helical" evidence="7">
    <location>
        <begin position="44"/>
        <end position="65"/>
    </location>
</feature>
<evidence type="ECO:0000256" key="4">
    <source>
        <dbReference type="ARBA" id="ARBA00022692"/>
    </source>
</evidence>
<evidence type="ECO:0000256" key="5">
    <source>
        <dbReference type="ARBA" id="ARBA00022989"/>
    </source>
</evidence>
<accession>A0A0E3M1Q7</accession>
<keyword evidence="4 7" id="KW-0812">Transmembrane</keyword>
<dbReference type="PANTHER" id="PTHR23517:SF2">
    <property type="entry name" value="MULTIDRUG RESISTANCE PROTEIN MDTH"/>
    <property type="match status" value="1"/>
</dbReference>
<dbReference type="GO" id="GO:0022857">
    <property type="term" value="F:transmembrane transporter activity"/>
    <property type="evidence" value="ECO:0007669"/>
    <property type="project" value="InterPro"/>
</dbReference>
<feature type="transmembrane region" description="Helical" evidence="7">
    <location>
        <begin position="101"/>
        <end position="124"/>
    </location>
</feature>
<keyword evidence="6 7" id="KW-0472">Membrane</keyword>
<name>A0A0E3M1Q7_9BACT</name>
<dbReference type="EMBL" id="KP830089">
    <property type="protein sequence ID" value="AKA59384.1"/>
    <property type="molecule type" value="Genomic_DNA"/>
</dbReference>
<keyword evidence="2" id="KW-0813">Transport</keyword>
<feature type="transmembrane region" description="Helical" evidence="7">
    <location>
        <begin position="77"/>
        <end position="95"/>
    </location>
</feature>
<reference evidence="8" key="1">
    <citation type="journal article" date="2015" name="Proc. Natl. Acad. Sci. U.S.A.">
        <title>Multiplexed metagenome mining using short DNA sequence tags facilitates targeted discovery of epoxyketone proteasome inhibitors.</title>
        <authorList>
            <person name="Owen J.G."/>
            <person name="Charlop-Powers Z."/>
            <person name="Smith A.G."/>
            <person name="Ternei M.A."/>
            <person name="Calle P.Y."/>
            <person name="Reddy B.V."/>
            <person name="Montiel D."/>
            <person name="Brady S.F."/>
        </authorList>
    </citation>
    <scope>NUCLEOTIDE SEQUENCE</scope>
</reference>
<proteinExistence type="predicted"/>
<dbReference type="PANTHER" id="PTHR23517">
    <property type="entry name" value="RESISTANCE PROTEIN MDTM, PUTATIVE-RELATED-RELATED"/>
    <property type="match status" value="1"/>
</dbReference>
<comment type="subcellular location">
    <subcellularLocation>
        <location evidence="1">Cell membrane</location>
        <topology evidence="1">Multi-pass membrane protein</topology>
    </subcellularLocation>
</comment>
<dbReference type="GO" id="GO:0005886">
    <property type="term" value="C:plasma membrane"/>
    <property type="evidence" value="ECO:0007669"/>
    <property type="project" value="UniProtKB-SubCell"/>
</dbReference>
<feature type="transmembrane region" description="Helical" evidence="7">
    <location>
        <begin position="240"/>
        <end position="261"/>
    </location>
</feature>
<dbReference type="InterPro" id="IPR011701">
    <property type="entry name" value="MFS"/>
</dbReference>
<protein>
    <submittedName>
        <fullName evidence="8">Membrane transport protein</fullName>
    </submittedName>
</protein>
<organism evidence="8">
    <name type="scientific">uncultured bacterium AB_9</name>
    <dbReference type="NCBI Taxonomy" id="1630012"/>
    <lineage>
        <taxon>Bacteria</taxon>
        <taxon>environmental samples</taxon>
    </lineage>
</organism>
<evidence type="ECO:0000256" key="2">
    <source>
        <dbReference type="ARBA" id="ARBA00022448"/>
    </source>
</evidence>
<dbReference type="SUPFAM" id="SSF103473">
    <property type="entry name" value="MFS general substrate transporter"/>
    <property type="match status" value="1"/>
</dbReference>
<evidence type="ECO:0000256" key="1">
    <source>
        <dbReference type="ARBA" id="ARBA00004651"/>
    </source>
</evidence>
<evidence type="ECO:0000256" key="6">
    <source>
        <dbReference type="ARBA" id="ARBA00023136"/>
    </source>
</evidence>
<feature type="transmembrane region" description="Helical" evidence="7">
    <location>
        <begin position="371"/>
        <end position="393"/>
    </location>
</feature>
<dbReference type="AlphaFoldDB" id="A0A0E3M1Q7"/>
<dbReference type="InterPro" id="IPR036259">
    <property type="entry name" value="MFS_trans_sf"/>
</dbReference>
<evidence type="ECO:0000256" key="7">
    <source>
        <dbReference type="SAM" id="Phobius"/>
    </source>
</evidence>
<dbReference type="Gene3D" id="1.20.1250.20">
    <property type="entry name" value="MFS general substrate transporter like domains"/>
    <property type="match status" value="1"/>
</dbReference>
<feature type="transmembrane region" description="Helical" evidence="7">
    <location>
        <begin position="164"/>
        <end position="184"/>
    </location>
</feature>
<feature type="transmembrane region" description="Helical" evidence="7">
    <location>
        <begin position="282"/>
        <end position="308"/>
    </location>
</feature>
<evidence type="ECO:0000313" key="8">
    <source>
        <dbReference type="EMBL" id="AKA59384.1"/>
    </source>
</evidence>
<dbReference type="InterPro" id="IPR050171">
    <property type="entry name" value="MFS_Transporters"/>
</dbReference>
<keyword evidence="3" id="KW-1003">Cell membrane</keyword>
<dbReference type="Pfam" id="PF07690">
    <property type="entry name" value="MFS_1"/>
    <property type="match status" value="1"/>
</dbReference>
<feature type="transmembrane region" description="Helical" evidence="7">
    <location>
        <begin position="340"/>
        <end position="359"/>
    </location>
</feature>
<sequence length="417" mass="42954">MSAVLPAAGPARQLASVTLAATVGKGIFLTAGVLFFTRAVHLPVVRVGLGLSIAGAVSLVTGVLAGHLADRRGARGAYVAALAIGALATFGLLAARDFLSFLILVTIAVSAQAAGMVVRGPVINEIAGDRPQALRAYVRATTNVGISAGAALAGWAVQHDTVTAYRWLIVANGTFLLLAAALAIRLPRVRVTPAPPTASLWVAVRDRPYLALSLLDGILSIQYRVLTVAIPLWIVTATQAPGWTVAAVVVLNTAVVVLFQVRISRDIDTPSLAGRAMRRSGVMFFLACVVISWASGVPAWAAAALLLAGVAVHSVGELWQAAGGFELSNVLAPKHATGQYLGVFGIGMGLAESVGPLLLTSLCIAWGRPGWYVVGALLVSAGLIVPPVVAWAARTPPRVPRAPSAPQASRTIGEVVT</sequence>
<feature type="transmembrane region" description="Helical" evidence="7">
    <location>
        <begin position="136"/>
        <end position="158"/>
    </location>
</feature>